<protein>
    <recommendedName>
        <fullName evidence="3 8">Phosphoglycerate kinase</fullName>
        <ecNumber evidence="3 8">2.7.2.3</ecNumber>
    </recommendedName>
</protein>
<comment type="subunit">
    <text evidence="8">Monomer.</text>
</comment>
<evidence type="ECO:0000256" key="3">
    <source>
        <dbReference type="ARBA" id="ARBA00013061"/>
    </source>
</evidence>
<dbReference type="PIRSF" id="PIRSF000724">
    <property type="entry name" value="Pgk"/>
    <property type="match status" value="1"/>
</dbReference>
<evidence type="ECO:0000256" key="7">
    <source>
        <dbReference type="ARBA" id="ARBA00022840"/>
    </source>
</evidence>
<comment type="pathway">
    <text evidence="8">Carbohydrate degradation; glycolysis; pyruvate from D-glyceraldehyde 3-phosphate: step 2/5.</text>
</comment>
<keyword evidence="8" id="KW-0324">Glycolysis</keyword>
<comment type="similarity">
    <text evidence="2 8 9">Belongs to the phosphoglycerate kinase family.</text>
</comment>
<dbReference type="SUPFAM" id="SSF53748">
    <property type="entry name" value="Phosphoglycerate kinase"/>
    <property type="match status" value="1"/>
</dbReference>
<keyword evidence="6 8" id="KW-0418">Kinase</keyword>
<evidence type="ECO:0000256" key="4">
    <source>
        <dbReference type="ARBA" id="ARBA00022679"/>
    </source>
</evidence>
<gene>
    <name evidence="8" type="primary">pgk</name>
    <name evidence="10" type="ORF">POL67_44020</name>
</gene>
<dbReference type="RefSeq" id="WP_271927288.1">
    <property type="nucleotide sequence ID" value="NZ_JAQNDO010000001.1"/>
</dbReference>
<dbReference type="GO" id="GO:0016301">
    <property type="term" value="F:kinase activity"/>
    <property type="evidence" value="ECO:0007669"/>
    <property type="project" value="UniProtKB-KW"/>
</dbReference>
<name>A0ABT5F5J9_9BACT</name>
<keyword evidence="4 8" id="KW-0808">Transferase</keyword>
<accession>A0ABT5F5J9</accession>
<feature type="binding site" evidence="8">
    <location>
        <position position="211"/>
    </location>
    <ligand>
        <name>ATP</name>
        <dbReference type="ChEBI" id="CHEBI:30616"/>
    </ligand>
</feature>
<evidence type="ECO:0000256" key="1">
    <source>
        <dbReference type="ARBA" id="ARBA00000642"/>
    </source>
</evidence>
<dbReference type="PANTHER" id="PTHR11406">
    <property type="entry name" value="PHOSPHOGLYCERATE KINASE"/>
    <property type="match status" value="1"/>
</dbReference>
<dbReference type="Pfam" id="PF00162">
    <property type="entry name" value="PGK"/>
    <property type="match status" value="1"/>
</dbReference>
<dbReference type="PRINTS" id="PR00477">
    <property type="entry name" value="PHGLYCKINASE"/>
</dbReference>
<evidence type="ECO:0000256" key="6">
    <source>
        <dbReference type="ARBA" id="ARBA00022777"/>
    </source>
</evidence>
<dbReference type="InterPro" id="IPR015911">
    <property type="entry name" value="Phosphoglycerate_kinase_CS"/>
</dbReference>
<comment type="subcellular location">
    <subcellularLocation>
        <location evidence="8">Cytoplasm</location>
    </subcellularLocation>
</comment>
<evidence type="ECO:0000256" key="9">
    <source>
        <dbReference type="RuleBase" id="RU000532"/>
    </source>
</evidence>
<feature type="binding site" evidence="8">
    <location>
        <position position="45"/>
    </location>
    <ligand>
        <name>substrate</name>
    </ligand>
</feature>
<keyword evidence="5 8" id="KW-0547">Nucleotide-binding</keyword>
<reference evidence="10 11" key="1">
    <citation type="submission" date="2022-11" db="EMBL/GenBank/DDBJ databases">
        <title>Minimal conservation of predation-associated metabolite biosynthetic gene clusters underscores biosynthetic potential of Myxococcota including descriptions for ten novel species: Archangium lansinium sp. nov., Myxococcus landrumus sp. nov., Nannocystis bai.</title>
        <authorList>
            <person name="Ahearne A."/>
            <person name="Stevens C."/>
            <person name="Dowd S."/>
        </authorList>
    </citation>
    <scope>NUCLEOTIDE SEQUENCE [LARGE SCALE GENOMIC DNA]</scope>
    <source>
        <strain evidence="10 11">RJM3</strain>
    </source>
</reference>
<dbReference type="PANTHER" id="PTHR11406:SF23">
    <property type="entry name" value="PHOSPHOGLYCERATE KINASE 1, CHLOROPLASTIC-RELATED"/>
    <property type="match status" value="1"/>
</dbReference>
<dbReference type="EC" id="2.7.2.3" evidence="3 8"/>
<dbReference type="InterPro" id="IPR015824">
    <property type="entry name" value="Phosphoglycerate_kinase_N"/>
</dbReference>
<feature type="binding site" evidence="8">
    <location>
        <position position="127"/>
    </location>
    <ligand>
        <name>substrate</name>
    </ligand>
</feature>
<keyword evidence="7 8" id="KW-0067">ATP-binding</keyword>
<dbReference type="Gene3D" id="3.40.50.1260">
    <property type="entry name" value="Phosphoglycerate kinase, N-terminal domain"/>
    <property type="match status" value="2"/>
</dbReference>
<feature type="binding site" evidence="8">
    <location>
        <begin position="28"/>
        <end position="30"/>
    </location>
    <ligand>
        <name>substrate</name>
    </ligand>
</feature>
<evidence type="ECO:0000256" key="5">
    <source>
        <dbReference type="ARBA" id="ARBA00022741"/>
    </source>
</evidence>
<comment type="caution">
    <text evidence="8">Lacks conserved residue(s) required for the propagation of feature annotation.</text>
</comment>
<comment type="caution">
    <text evidence="10">The sequence shown here is derived from an EMBL/GenBank/DDBJ whole genome shotgun (WGS) entry which is preliminary data.</text>
</comment>
<sequence>MKLTGIRSIEDLAKDGGLANKRVFIRVDFNVPLDKKTGAITDDARIRESIPTIKVAVDAGAKVILASHLGRPKPGKHEGCSLEPAGARLAELTGYEVHLTDDCVGDGPKKVIHDLRTGQVCLLENLRFHEEEEKDEENFARQLAELCDIYVDDAFGAAHRAHASVHALPRMIRDRGAGLLMLKELRSLARLLDRPEKPYVAVLGGAKVSDKIAVVESLLNVVDTLCIGGAMANTFLAAQGKKVAASKIEDDKLPLARTILQKARDRGASVLLPVDVIVAKSLDAESGRAVSVDAIPDGTMALDIGPKTIELFGNAIERAKTVFWNGPMGLFESKPFSNGTFEIARIMARAEGFTVVGGGDSAAAVRAAGEEIAKGMDHISTGGGAALELIEGRKLPGVEALRSAVAEEAS</sequence>
<dbReference type="InterPro" id="IPR036043">
    <property type="entry name" value="Phosphoglycerate_kinase_sf"/>
</dbReference>
<dbReference type="EMBL" id="JAQNDO010000001">
    <property type="protein sequence ID" value="MDC0748375.1"/>
    <property type="molecule type" value="Genomic_DNA"/>
</dbReference>
<evidence type="ECO:0000256" key="2">
    <source>
        <dbReference type="ARBA" id="ARBA00008982"/>
    </source>
</evidence>
<dbReference type="PROSITE" id="PS00111">
    <property type="entry name" value="PGLYCERATE_KINASE"/>
    <property type="match status" value="1"/>
</dbReference>
<dbReference type="Proteomes" id="UP001221411">
    <property type="component" value="Unassembled WGS sequence"/>
</dbReference>
<feature type="binding site" evidence="8">
    <location>
        <position position="332"/>
    </location>
    <ligand>
        <name>ATP</name>
        <dbReference type="ChEBI" id="CHEBI:30616"/>
    </ligand>
</feature>
<evidence type="ECO:0000256" key="8">
    <source>
        <dbReference type="HAMAP-Rule" id="MF_00145"/>
    </source>
</evidence>
<comment type="catalytic activity">
    <reaction evidence="1 8 9">
        <text>(2R)-3-phosphoglycerate + ATP = (2R)-3-phospho-glyceroyl phosphate + ADP</text>
        <dbReference type="Rhea" id="RHEA:14801"/>
        <dbReference type="ChEBI" id="CHEBI:30616"/>
        <dbReference type="ChEBI" id="CHEBI:57604"/>
        <dbReference type="ChEBI" id="CHEBI:58272"/>
        <dbReference type="ChEBI" id="CHEBI:456216"/>
        <dbReference type="EC" id="2.7.2.3"/>
    </reaction>
</comment>
<proteinExistence type="inferred from homology"/>
<keyword evidence="11" id="KW-1185">Reference proteome</keyword>
<dbReference type="HAMAP" id="MF_00145">
    <property type="entry name" value="Phosphoglyc_kinase"/>
    <property type="match status" value="1"/>
</dbReference>
<evidence type="ECO:0000313" key="11">
    <source>
        <dbReference type="Proteomes" id="UP001221411"/>
    </source>
</evidence>
<organism evidence="10 11">
    <name type="scientific">Polyangium mundeleinium</name>
    <dbReference type="NCBI Taxonomy" id="2995306"/>
    <lineage>
        <taxon>Bacteria</taxon>
        <taxon>Pseudomonadati</taxon>
        <taxon>Myxococcota</taxon>
        <taxon>Polyangia</taxon>
        <taxon>Polyangiales</taxon>
        <taxon>Polyangiaceae</taxon>
        <taxon>Polyangium</taxon>
    </lineage>
</organism>
<feature type="binding site" evidence="8">
    <location>
        <begin position="358"/>
        <end position="361"/>
    </location>
    <ligand>
        <name>ATP</name>
        <dbReference type="ChEBI" id="CHEBI:30616"/>
    </ligand>
</feature>
<feature type="binding site" evidence="8">
    <location>
        <position position="160"/>
    </location>
    <ligand>
        <name>substrate</name>
    </ligand>
</feature>
<evidence type="ECO:0000313" key="10">
    <source>
        <dbReference type="EMBL" id="MDC0748375.1"/>
    </source>
</evidence>
<keyword evidence="8" id="KW-0963">Cytoplasm</keyword>
<dbReference type="InterPro" id="IPR001576">
    <property type="entry name" value="Phosphoglycerate_kinase"/>
</dbReference>
<feature type="binding site" evidence="8">
    <location>
        <begin position="68"/>
        <end position="71"/>
    </location>
    <ligand>
        <name>substrate</name>
    </ligand>
</feature>